<dbReference type="SUPFAM" id="SSF49562">
    <property type="entry name" value="C2 domain (Calcium/lipid-binding domain, CaLB)"/>
    <property type="match status" value="2"/>
</dbReference>
<dbReference type="InterPro" id="IPR000008">
    <property type="entry name" value="C2_dom"/>
</dbReference>
<dbReference type="Pfam" id="PF00168">
    <property type="entry name" value="C2"/>
    <property type="match status" value="2"/>
</dbReference>
<dbReference type="GO" id="GO:0046872">
    <property type="term" value="F:metal ion binding"/>
    <property type="evidence" value="ECO:0007669"/>
    <property type="project" value="UniProtKB-KW"/>
</dbReference>
<reference evidence="5 6" key="1">
    <citation type="journal article" date="2010" name="Cell">
        <title>The genome of Naegleria gruberi illuminates early eukaryotic versatility.</title>
        <authorList>
            <person name="Fritz-Laylin L.K."/>
            <person name="Prochnik S.E."/>
            <person name="Ginger M.L."/>
            <person name="Dacks J.B."/>
            <person name="Carpenter M.L."/>
            <person name="Field M.C."/>
            <person name="Kuo A."/>
            <person name="Paredez A."/>
            <person name="Chapman J."/>
            <person name="Pham J."/>
            <person name="Shu S."/>
            <person name="Neupane R."/>
            <person name="Cipriano M."/>
            <person name="Mancuso J."/>
            <person name="Tu H."/>
            <person name="Salamov A."/>
            <person name="Lindquist E."/>
            <person name="Shapiro H."/>
            <person name="Lucas S."/>
            <person name="Grigoriev I.V."/>
            <person name="Cande W.Z."/>
            <person name="Fulton C."/>
            <person name="Rokhsar D.S."/>
            <person name="Dawson S.C."/>
        </authorList>
    </citation>
    <scope>NUCLEOTIDE SEQUENCE [LARGE SCALE GENOMIC DNA]</scope>
    <source>
        <strain evidence="5 6">NEG-M</strain>
    </source>
</reference>
<dbReference type="PROSITE" id="PS50004">
    <property type="entry name" value="C2"/>
    <property type="match status" value="2"/>
</dbReference>
<dbReference type="KEGG" id="ngr:NAEGRDRAFT_74011"/>
<protein>
    <submittedName>
        <fullName evidence="5">Predicted protein</fullName>
    </submittedName>
</protein>
<sequence>MSNKQQQQHEIFTLMPGDILVIKIIRGEDLIIADANDFKQRLKDFKLSSFRHLVEVSNEKVLPGGLVGGFLRTTTQMKTLNPIWNDEFQFEILNEMDNLLIHFYVYDWDRLTKDDPMGDVIFTLTKEDLYFLVNKPREYKLNLQNVETGNIIFEITILEGPLRLKSLSLQSYNSFLKHAPRGTLSNTKLSGLNISNNSNDTKNSDGWKELSELNNYPIEMEVPFEWDVSKYEIGTNEFDNLIIHLKLQPSYENNSKNTKPTIYINIEQFHHISINNENDNNLTINTTTSNDSNNNDTNNTTNNNDTNNSNNNSNSNSNNTFKKEEEEFIQKYILNEIDDKMKKSLNFEMYNNDFKQRLKDFKLSSFRHLVEVSNEKVLPGGLVGGFLRTTTQMKTLNPIWNDEFQFEILNEMDNLLIHFYVYDWDRLTKDDPMGDVIFTLTKEDLYFLVNKPREYKLNLQNVETGNIIFEITILEGPLRLKSLSLQSYNSFLKHAPRGTLSNTKLS</sequence>
<keyword evidence="6" id="KW-1185">Reference proteome</keyword>
<accession>D2VXZ2</accession>
<dbReference type="InParanoid" id="D2VXZ2"/>
<keyword evidence="1" id="KW-0479">Metal-binding</keyword>
<dbReference type="InterPro" id="IPR035892">
    <property type="entry name" value="C2_domain_sf"/>
</dbReference>
<gene>
    <name evidence="5" type="ORF">NAEGRDRAFT_74011</name>
</gene>
<evidence type="ECO:0000256" key="3">
    <source>
        <dbReference type="SAM" id="MobiDB-lite"/>
    </source>
</evidence>
<evidence type="ECO:0000256" key="2">
    <source>
        <dbReference type="ARBA" id="ARBA00022837"/>
    </source>
</evidence>
<dbReference type="OrthoDB" id="270970at2759"/>
<dbReference type="Proteomes" id="UP000006671">
    <property type="component" value="Unassembled WGS sequence"/>
</dbReference>
<dbReference type="Gene3D" id="2.60.40.150">
    <property type="entry name" value="C2 domain"/>
    <property type="match status" value="2"/>
</dbReference>
<evidence type="ECO:0000313" key="5">
    <source>
        <dbReference type="EMBL" id="EFC38278.1"/>
    </source>
</evidence>
<evidence type="ECO:0000256" key="1">
    <source>
        <dbReference type="ARBA" id="ARBA00022723"/>
    </source>
</evidence>
<feature type="domain" description="C2" evidence="4">
    <location>
        <begin position="337"/>
        <end position="459"/>
    </location>
</feature>
<dbReference type="VEuPathDB" id="AmoebaDB:NAEGRDRAFT_74011"/>
<dbReference type="RefSeq" id="XP_002671022.1">
    <property type="nucleotide sequence ID" value="XM_002670976.1"/>
</dbReference>
<dbReference type="AlphaFoldDB" id="D2VXZ2"/>
<dbReference type="GeneID" id="8863519"/>
<organism evidence="6">
    <name type="scientific">Naegleria gruberi</name>
    <name type="common">Amoeba</name>
    <dbReference type="NCBI Taxonomy" id="5762"/>
    <lineage>
        <taxon>Eukaryota</taxon>
        <taxon>Discoba</taxon>
        <taxon>Heterolobosea</taxon>
        <taxon>Tetramitia</taxon>
        <taxon>Eutetramitia</taxon>
        <taxon>Vahlkampfiidae</taxon>
        <taxon>Naegleria</taxon>
    </lineage>
</organism>
<name>D2VXZ2_NAEGR</name>
<dbReference type="PANTHER" id="PTHR45911">
    <property type="entry name" value="C2 DOMAIN-CONTAINING PROTEIN"/>
    <property type="match status" value="1"/>
</dbReference>
<proteinExistence type="predicted"/>
<dbReference type="STRING" id="5762.D2VXZ2"/>
<feature type="region of interest" description="Disordered" evidence="3">
    <location>
        <begin position="283"/>
        <end position="320"/>
    </location>
</feature>
<dbReference type="EMBL" id="GG738909">
    <property type="protein sequence ID" value="EFC38278.1"/>
    <property type="molecule type" value="Genomic_DNA"/>
</dbReference>
<feature type="domain" description="C2" evidence="4">
    <location>
        <begin position="1"/>
        <end position="143"/>
    </location>
</feature>
<evidence type="ECO:0000259" key="4">
    <source>
        <dbReference type="PROSITE" id="PS50004"/>
    </source>
</evidence>
<evidence type="ECO:0000313" key="6">
    <source>
        <dbReference type="Proteomes" id="UP000006671"/>
    </source>
</evidence>
<dbReference type="SMART" id="SM00239">
    <property type="entry name" value="C2"/>
    <property type="match status" value="2"/>
</dbReference>
<feature type="non-terminal residue" evidence="5">
    <location>
        <position position="506"/>
    </location>
</feature>
<keyword evidence="2" id="KW-0106">Calcium</keyword>